<dbReference type="PRINTS" id="PR00095">
    <property type="entry name" value="ANTSNTHASEI"/>
</dbReference>
<reference evidence="2" key="1">
    <citation type="submission" date="2021-10" db="EMBL/GenBank/DDBJ databases">
        <title>The complete genome sequence of Leeia sp. TBRC 13508.</title>
        <authorList>
            <person name="Charoenyingcharoen P."/>
            <person name="Yukphan P."/>
        </authorList>
    </citation>
    <scope>NUCLEOTIDE SEQUENCE</scope>
    <source>
        <strain evidence="2">TBRC 13508</strain>
    </source>
</reference>
<gene>
    <name evidence="2" type="ORF">LIN78_12550</name>
</gene>
<dbReference type="Gene3D" id="3.60.120.10">
    <property type="entry name" value="Anthranilate synthase"/>
    <property type="match status" value="1"/>
</dbReference>
<dbReference type="PANTHER" id="PTHR11236">
    <property type="entry name" value="AMINOBENZOATE/ANTHRANILATE SYNTHASE"/>
    <property type="match status" value="1"/>
</dbReference>
<comment type="caution">
    <text evidence="2">The sequence shown here is derived from an EMBL/GenBank/DDBJ whole genome shotgun (WGS) entry which is preliminary data.</text>
</comment>
<dbReference type="Proteomes" id="UP001165395">
    <property type="component" value="Unassembled WGS sequence"/>
</dbReference>
<keyword evidence="2" id="KW-0808">Transferase</keyword>
<name>A0ABS8D8V3_9NEIS</name>
<dbReference type="SUPFAM" id="SSF56322">
    <property type="entry name" value="ADC synthase"/>
    <property type="match status" value="1"/>
</dbReference>
<dbReference type="Pfam" id="PF00425">
    <property type="entry name" value="Chorismate_bind"/>
    <property type="match status" value="1"/>
</dbReference>
<keyword evidence="3" id="KW-1185">Reference proteome</keyword>
<dbReference type="InterPro" id="IPR019999">
    <property type="entry name" value="Anth_synth_I-like"/>
</dbReference>
<keyword evidence="2" id="KW-0032">Aminotransferase</keyword>
<dbReference type="EC" id="2.6.1.85" evidence="2"/>
<accession>A0ABS8D8V3</accession>
<proteinExistence type="predicted"/>
<dbReference type="PANTHER" id="PTHR11236:SF9">
    <property type="entry name" value="ANTHRANILATE SYNTHASE COMPONENT 1"/>
    <property type="match status" value="1"/>
</dbReference>
<evidence type="ECO:0000313" key="3">
    <source>
        <dbReference type="Proteomes" id="UP001165395"/>
    </source>
</evidence>
<dbReference type="GO" id="GO:0046820">
    <property type="term" value="F:4-amino-4-deoxychorismate synthase activity"/>
    <property type="evidence" value="ECO:0007669"/>
    <property type="project" value="UniProtKB-EC"/>
</dbReference>
<dbReference type="EMBL" id="JAJBZT010000006">
    <property type="protein sequence ID" value="MCB6184376.1"/>
    <property type="molecule type" value="Genomic_DNA"/>
</dbReference>
<protein>
    <submittedName>
        <fullName evidence="2">Aminodeoxychorismate synthase component I</fullName>
        <ecNumber evidence="2">2.6.1.85</ecNumber>
    </submittedName>
</protein>
<organism evidence="2 3">
    <name type="scientific">Leeia speluncae</name>
    <dbReference type="NCBI Taxonomy" id="2884804"/>
    <lineage>
        <taxon>Bacteria</taxon>
        <taxon>Pseudomonadati</taxon>
        <taxon>Pseudomonadota</taxon>
        <taxon>Betaproteobacteria</taxon>
        <taxon>Neisseriales</taxon>
        <taxon>Leeiaceae</taxon>
        <taxon>Leeia</taxon>
    </lineage>
</organism>
<dbReference type="NCBIfam" id="NF006563">
    <property type="entry name" value="PRK09070.1"/>
    <property type="match status" value="1"/>
</dbReference>
<dbReference type="InterPro" id="IPR015890">
    <property type="entry name" value="Chorismate_C"/>
</dbReference>
<dbReference type="RefSeq" id="WP_227181185.1">
    <property type="nucleotide sequence ID" value="NZ_JAJBZT010000006.1"/>
</dbReference>
<feature type="domain" description="Chorismate-utilising enzyme C-terminal" evidence="1">
    <location>
        <begin position="177"/>
        <end position="449"/>
    </location>
</feature>
<evidence type="ECO:0000259" key="1">
    <source>
        <dbReference type="Pfam" id="PF00425"/>
    </source>
</evidence>
<dbReference type="InterPro" id="IPR005801">
    <property type="entry name" value="ADC_synthase"/>
</dbReference>
<evidence type="ECO:0000313" key="2">
    <source>
        <dbReference type="EMBL" id="MCB6184376.1"/>
    </source>
</evidence>
<sequence>MREIHLIPLSSRPKLQSIMEKNEALFPVLLQSSKEDGWDLLLASTEFIPVLDSEHVLTTLNRYWQNVDSKDYTCLPKNAANIPFKGGWFVYCGYELLHDLEISVPKFNQATDFPAHAIYRTPAAIVTRRSDGASWLLVEPGFDALEKRLIELVAQSYEDVSTELDGVVAIAEEDPSIYLTNIEKVKHYIHEGDVFQVNLSRRWTANLTSAFAPHHLFAKLRAVNPAPFSGLVKIPQANSEAAWIISASPERLISVELKANDHHALPTRHAETRPIAGTHPRSKDPQEDEMLKQQLLASRKERAEHVMLVDLERNDLGRVCVPGTVKVDELMAVATYSYVHHIESNVHGELRADILPGDAIAAMFPGGTITGCPKVRTMQIIRELETHPRYAYTGSMGYVNLDGSMDMNILIRTFMYNPELAGEELVFRAGGGIVIDSDPVRELNETRAKVKGLMRALSPQEE</sequence>